<evidence type="ECO:0000313" key="2">
    <source>
        <dbReference type="EMBL" id="MDQ0462678.1"/>
    </source>
</evidence>
<reference evidence="2 3" key="1">
    <citation type="submission" date="2023-07" db="EMBL/GenBank/DDBJ databases">
        <title>Genomic Encyclopedia of Type Strains, Phase IV (KMG-IV): sequencing the most valuable type-strain genomes for metagenomic binning, comparative biology and taxonomic classification.</title>
        <authorList>
            <person name="Goeker M."/>
        </authorList>
    </citation>
    <scope>NUCLEOTIDE SEQUENCE [LARGE SCALE GENOMIC DNA]</scope>
    <source>
        <strain evidence="2 3">DSM 18695</strain>
    </source>
</reference>
<dbReference type="Gene3D" id="3.10.180.10">
    <property type="entry name" value="2,3-Dihydroxybiphenyl 1,2-Dioxygenase, domain 1"/>
    <property type="match status" value="2"/>
</dbReference>
<evidence type="ECO:0000259" key="1">
    <source>
        <dbReference type="PROSITE" id="PS51819"/>
    </source>
</evidence>
<dbReference type="InterPro" id="IPR052164">
    <property type="entry name" value="Anthracycline_SecMetBiosynth"/>
</dbReference>
<dbReference type="PANTHER" id="PTHR33993:SF14">
    <property type="entry name" value="GB|AAF24581.1"/>
    <property type="match status" value="1"/>
</dbReference>
<dbReference type="Pfam" id="PF00903">
    <property type="entry name" value="Glyoxalase"/>
    <property type="match status" value="2"/>
</dbReference>
<comment type="caution">
    <text evidence="2">The sequence shown here is derived from an EMBL/GenBank/DDBJ whole genome shotgun (WGS) entry which is preliminary data.</text>
</comment>
<dbReference type="GO" id="GO:0016829">
    <property type="term" value="F:lyase activity"/>
    <property type="evidence" value="ECO:0007669"/>
    <property type="project" value="UniProtKB-KW"/>
</dbReference>
<dbReference type="Proteomes" id="UP001228905">
    <property type="component" value="Unassembled WGS sequence"/>
</dbReference>
<dbReference type="CDD" id="cd07247">
    <property type="entry name" value="SgaA_N_like"/>
    <property type="match status" value="2"/>
</dbReference>
<keyword evidence="2" id="KW-0456">Lyase</keyword>
<accession>A0ABU0IKZ3</accession>
<organism evidence="2 3">
    <name type="scientific">Caulobacter ginsengisoli</name>
    <dbReference type="NCBI Taxonomy" id="400775"/>
    <lineage>
        <taxon>Bacteria</taxon>
        <taxon>Pseudomonadati</taxon>
        <taxon>Pseudomonadota</taxon>
        <taxon>Alphaproteobacteria</taxon>
        <taxon>Caulobacterales</taxon>
        <taxon>Caulobacteraceae</taxon>
        <taxon>Caulobacter</taxon>
    </lineage>
</organism>
<dbReference type="EMBL" id="JAUSVS010000001">
    <property type="protein sequence ID" value="MDQ0462678.1"/>
    <property type="molecule type" value="Genomic_DNA"/>
</dbReference>
<feature type="domain" description="VOC" evidence="1">
    <location>
        <begin position="133"/>
        <end position="248"/>
    </location>
</feature>
<protein>
    <submittedName>
        <fullName evidence="2">Enzyme related to lactoylglutathione lyase</fullName>
    </submittedName>
</protein>
<gene>
    <name evidence="2" type="ORF">QO010_000426</name>
</gene>
<dbReference type="InterPro" id="IPR004360">
    <property type="entry name" value="Glyas_Fos-R_dOase_dom"/>
</dbReference>
<feature type="domain" description="VOC" evidence="1">
    <location>
        <begin position="4"/>
        <end position="117"/>
    </location>
</feature>
<dbReference type="PANTHER" id="PTHR33993">
    <property type="entry name" value="GLYOXALASE-RELATED"/>
    <property type="match status" value="1"/>
</dbReference>
<proteinExistence type="predicted"/>
<evidence type="ECO:0000313" key="3">
    <source>
        <dbReference type="Proteomes" id="UP001228905"/>
    </source>
</evidence>
<keyword evidence="3" id="KW-1185">Reference proteome</keyword>
<dbReference type="SUPFAM" id="SSF54593">
    <property type="entry name" value="Glyoxalase/Bleomycin resistance protein/Dihydroxybiphenyl dioxygenase"/>
    <property type="match status" value="2"/>
</dbReference>
<dbReference type="PROSITE" id="PS51819">
    <property type="entry name" value="VOC"/>
    <property type="match status" value="2"/>
</dbReference>
<dbReference type="InterPro" id="IPR029068">
    <property type="entry name" value="Glyas_Bleomycin-R_OHBP_Dase"/>
</dbReference>
<name>A0ABU0IKZ3_9CAUL</name>
<dbReference type="InterPro" id="IPR037523">
    <property type="entry name" value="VOC_core"/>
</dbReference>
<sequence>MADTFHWYELLTPDPAAAAKFYSAVVGWEVEAMGPYTLLKTAKGGVAGIATQPPEVAATGLGPGWVGYIGVQDVNAAALMAHEAGGKILIEPTDVMGILTSSWVTDPQGTVYVVFKGNSPNAPPTGGPEEPGYFGWRELMAVDGASALDFYCAQYGWTQAETHDMGPMGVYRIFNVDGVQTGGVMTKPAEMPHSVWNFYIQVDAIGAAVERVKAGGGQVIMDPMQVPGGLWVVQCTDPQGAVCSLISPNP</sequence>
<dbReference type="RefSeq" id="WP_307345332.1">
    <property type="nucleotide sequence ID" value="NZ_JAUSVS010000001.1"/>
</dbReference>